<organism evidence="1 2">
    <name type="scientific">Brevundimonas staleyi</name>
    <dbReference type="NCBI Taxonomy" id="74326"/>
    <lineage>
        <taxon>Bacteria</taxon>
        <taxon>Pseudomonadati</taxon>
        <taxon>Pseudomonadota</taxon>
        <taxon>Alphaproteobacteria</taxon>
        <taxon>Caulobacterales</taxon>
        <taxon>Caulobacteraceae</taxon>
        <taxon>Brevundimonas</taxon>
    </lineage>
</organism>
<gene>
    <name evidence="1" type="ORF">ACFPIE_05670</name>
</gene>
<comment type="caution">
    <text evidence="1">The sequence shown here is derived from an EMBL/GenBank/DDBJ whole genome shotgun (WGS) entry which is preliminary data.</text>
</comment>
<proteinExistence type="predicted"/>
<evidence type="ECO:0000313" key="1">
    <source>
        <dbReference type="EMBL" id="MFC5343396.1"/>
    </source>
</evidence>
<name>A0ABW0FQA8_9CAUL</name>
<sequence>MSLSPEAFSAAYARWSALNEMAEVEWTDETHADWAAADQALLNHVPSSVEEAQMVLRVLEHSLTDSHRSDGLDRGAVGRLHAALPVIAAQAA</sequence>
<dbReference type="RefSeq" id="WP_374039492.1">
    <property type="nucleotide sequence ID" value="NZ_CP169083.1"/>
</dbReference>
<keyword evidence="2" id="KW-1185">Reference proteome</keyword>
<dbReference type="Proteomes" id="UP001596152">
    <property type="component" value="Unassembled WGS sequence"/>
</dbReference>
<accession>A0ABW0FQA8</accession>
<evidence type="ECO:0000313" key="2">
    <source>
        <dbReference type="Proteomes" id="UP001596152"/>
    </source>
</evidence>
<reference evidence="2" key="1">
    <citation type="journal article" date="2019" name="Int. J. Syst. Evol. Microbiol.">
        <title>The Global Catalogue of Microorganisms (GCM) 10K type strain sequencing project: providing services to taxonomists for standard genome sequencing and annotation.</title>
        <authorList>
            <consortium name="The Broad Institute Genomics Platform"/>
            <consortium name="The Broad Institute Genome Sequencing Center for Infectious Disease"/>
            <person name="Wu L."/>
            <person name="Ma J."/>
        </authorList>
    </citation>
    <scope>NUCLEOTIDE SEQUENCE [LARGE SCALE GENOMIC DNA]</scope>
    <source>
        <strain evidence="2">JCM 12125</strain>
    </source>
</reference>
<protein>
    <submittedName>
        <fullName evidence="1">Uncharacterized protein</fullName>
    </submittedName>
</protein>
<dbReference type="EMBL" id="JBHSLF010000013">
    <property type="protein sequence ID" value="MFC5343396.1"/>
    <property type="molecule type" value="Genomic_DNA"/>
</dbReference>